<keyword evidence="5" id="KW-0720">Serine protease</keyword>
<dbReference type="InterPro" id="IPR001907">
    <property type="entry name" value="ClpP"/>
</dbReference>
<dbReference type="OrthoDB" id="9806592at2"/>
<protein>
    <recommendedName>
        <fullName evidence="6">ATP-dependent Clp protease proteolytic subunit</fullName>
    </recommendedName>
</protein>
<organism evidence="7 8">
    <name type="scientific">Tardibacter chloracetimidivorans</name>
    <dbReference type="NCBI Taxonomy" id="1921510"/>
    <lineage>
        <taxon>Bacteria</taxon>
        <taxon>Pseudomonadati</taxon>
        <taxon>Pseudomonadota</taxon>
        <taxon>Alphaproteobacteria</taxon>
        <taxon>Sphingomonadales</taxon>
        <taxon>Sphingomonadaceae</taxon>
        <taxon>Tardibacter</taxon>
    </lineage>
</organism>
<dbReference type="AlphaFoldDB" id="A0A1L3ZTB2"/>
<dbReference type="InterPro" id="IPR029045">
    <property type="entry name" value="ClpP/crotonase-like_dom_sf"/>
</dbReference>
<dbReference type="Proteomes" id="UP000182063">
    <property type="component" value="Chromosome"/>
</dbReference>
<keyword evidence="3" id="KW-0645">Protease</keyword>
<evidence type="ECO:0000313" key="8">
    <source>
        <dbReference type="Proteomes" id="UP000182063"/>
    </source>
</evidence>
<dbReference type="STRING" id="1921510.BSL82_05730"/>
<dbReference type="EMBL" id="CP018221">
    <property type="protein sequence ID" value="API58873.1"/>
    <property type="molecule type" value="Genomic_DNA"/>
</dbReference>
<name>A0A1L3ZTB2_9SPHN</name>
<dbReference type="CDD" id="cd07016">
    <property type="entry name" value="S14_ClpP_1"/>
    <property type="match status" value="1"/>
</dbReference>
<dbReference type="GO" id="GO:0004252">
    <property type="term" value="F:serine-type endopeptidase activity"/>
    <property type="evidence" value="ECO:0007669"/>
    <property type="project" value="InterPro"/>
</dbReference>
<dbReference type="Gene3D" id="3.90.226.10">
    <property type="entry name" value="2-enoyl-CoA Hydratase, Chain A, domain 1"/>
    <property type="match status" value="1"/>
</dbReference>
<accession>A0A1L3ZTB2</accession>
<reference evidence="8" key="1">
    <citation type="submission" date="2016-11" db="EMBL/GenBank/DDBJ databases">
        <title>Complete Genome Sequence of alachlor-degrading Sphingomonas sp. strain JJ-A5.</title>
        <authorList>
            <person name="Lee H."/>
            <person name="Ka J.-O."/>
        </authorList>
    </citation>
    <scope>NUCLEOTIDE SEQUENCE [LARGE SCALE GENOMIC DNA]</scope>
    <source>
        <strain evidence="8">JJ-A5</strain>
    </source>
</reference>
<evidence type="ECO:0000256" key="1">
    <source>
        <dbReference type="ARBA" id="ARBA00007039"/>
    </source>
</evidence>
<evidence type="ECO:0000256" key="3">
    <source>
        <dbReference type="ARBA" id="ARBA00022670"/>
    </source>
</evidence>
<evidence type="ECO:0000256" key="4">
    <source>
        <dbReference type="ARBA" id="ARBA00022801"/>
    </source>
</evidence>
<dbReference type="InterPro" id="IPR023562">
    <property type="entry name" value="ClpP/TepA"/>
</dbReference>
<comment type="similarity">
    <text evidence="1 6">Belongs to the peptidase S14 family.</text>
</comment>
<keyword evidence="2" id="KW-0963">Cytoplasm</keyword>
<keyword evidence="8" id="KW-1185">Reference proteome</keyword>
<keyword evidence="4" id="KW-0378">Hydrolase</keyword>
<dbReference type="NCBIfam" id="NF045542">
    <property type="entry name" value="Clp_rel_HeadMat"/>
    <property type="match status" value="1"/>
</dbReference>
<dbReference type="GO" id="GO:0004176">
    <property type="term" value="F:ATP-dependent peptidase activity"/>
    <property type="evidence" value="ECO:0007669"/>
    <property type="project" value="InterPro"/>
</dbReference>
<dbReference type="SUPFAM" id="SSF52096">
    <property type="entry name" value="ClpP/crotonase"/>
    <property type="match status" value="1"/>
</dbReference>
<evidence type="ECO:0000256" key="6">
    <source>
        <dbReference type="RuleBase" id="RU003567"/>
    </source>
</evidence>
<gene>
    <name evidence="7" type="ORF">BSL82_05730</name>
</gene>
<evidence type="ECO:0000256" key="5">
    <source>
        <dbReference type="ARBA" id="ARBA00022825"/>
    </source>
</evidence>
<dbReference type="PANTHER" id="PTHR10381">
    <property type="entry name" value="ATP-DEPENDENT CLP PROTEASE PROTEOLYTIC SUBUNIT"/>
    <property type="match status" value="1"/>
</dbReference>
<dbReference type="PRINTS" id="PR00127">
    <property type="entry name" value="CLPPROTEASEP"/>
</dbReference>
<sequence>MTIRNLPEAKTFARPQNFQWDAPSDVLAQWAEKPLAAADDKDNSISIYDVIGEDWWTGGGFTTKRMSAALRSIGKNDVVVNINSPGGDMFEGIAIYNMLREHEAKVTVNVMGWAASAASIIAMAGDEIRVGLGTFVMVHNAWGAVIGNRHDMREAAKLFDGFDNALADIYEARTGLARAEIVKLMDAETFMGPSDAVKNGFADTVAPDIKAPDGDAKNMDRGLMARRQTEAALARAGFSRNDRSEMIAAMMAPRDAGRSAERDAGFEPAAFQRLIETIRS</sequence>
<dbReference type="Pfam" id="PF00574">
    <property type="entry name" value="CLP_protease"/>
    <property type="match status" value="1"/>
</dbReference>
<dbReference type="GO" id="GO:0009368">
    <property type="term" value="C:endopeptidase Clp complex"/>
    <property type="evidence" value="ECO:0007669"/>
    <property type="project" value="TreeGrafter"/>
</dbReference>
<dbReference type="PANTHER" id="PTHR10381:SF70">
    <property type="entry name" value="ATP-DEPENDENT CLP PROTEASE PROTEOLYTIC SUBUNIT"/>
    <property type="match status" value="1"/>
</dbReference>
<dbReference type="RefSeq" id="WP_072596426.1">
    <property type="nucleotide sequence ID" value="NZ_CP018221.1"/>
</dbReference>
<proteinExistence type="inferred from homology"/>
<evidence type="ECO:0000256" key="2">
    <source>
        <dbReference type="ARBA" id="ARBA00022490"/>
    </source>
</evidence>
<dbReference type="GO" id="GO:0051117">
    <property type="term" value="F:ATPase binding"/>
    <property type="evidence" value="ECO:0007669"/>
    <property type="project" value="TreeGrafter"/>
</dbReference>
<dbReference type="KEGG" id="sphj:BSL82_05730"/>
<evidence type="ECO:0000313" key="7">
    <source>
        <dbReference type="EMBL" id="API58873.1"/>
    </source>
</evidence>
<dbReference type="GO" id="GO:0006515">
    <property type="term" value="P:protein quality control for misfolded or incompletely synthesized proteins"/>
    <property type="evidence" value="ECO:0007669"/>
    <property type="project" value="TreeGrafter"/>
</dbReference>